<evidence type="ECO:0000259" key="2">
    <source>
        <dbReference type="Pfam" id="PF12802"/>
    </source>
</evidence>
<dbReference type="SUPFAM" id="SSF46785">
    <property type="entry name" value="Winged helix' DNA-binding domain"/>
    <property type="match status" value="1"/>
</dbReference>
<proteinExistence type="inferred from homology"/>
<keyword evidence="4" id="KW-1185">Reference proteome</keyword>
<dbReference type="GO" id="GO:0016301">
    <property type="term" value="F:kinase activity"/>
    <property type="evidence" value="ECO:0007669"/>
    <property type="project" value="UniProtKB-KW"/>
</dbReference>
<dbReference type="Gene3D" id="1.10.10.10">
    <property type="entry name" value="Winged helix-like DNA-binding domain superfamily/Winged helix DNA-binding domain"/>
    <property type="match status" value="1"/>
</dbReference>
<accession>A0ABV2R1Z1</accession>
<dbReference type="InterPro" id="IPR036390">
    <property type="entry name" value="WH_DNA-bd_sf"/>
</dbReference>
<gene>
    <name evidence="3" type="ORF">ABIE08_002636</name>
</gene>
<dbReference type="InterPro" id="IPR036388">
    <property type="entry name" value="WH-like_DNA-bd_sf"/>
</dbReference>
<dbReference type="PANTHER" id="PTHR18964">
    <property type="entry name" value="ROK (REPRESSOR, ORF, KINASE) FAMILY"/>
    <property type="match status" value="1"/>
</dbReference>
<keyword evidence="3" id="KW-0808">Transferase</keyword>
<dbReference type="Pfam" id="PF00480">
    <property type="entry name" value="ROK"/>
    <property type="match status" value="1"/>
</dbReference>
<dbReference type="EMBL" id="JBEPSM010000002">
    <property type="protein sequence ID" value="MET4634690.1"/>
    <property type="molecule type" value="Genomic_DNA"/>
</dbReference>
<dbReference type="InterPro" id="IPR000600">
    <property type="entry name" value="ROK"/>
</dbReference>
<dbReference type="PANTHER" id="PTHR18964:SF149">
    <property type="entry name" value="BIFUNCTIONAL UDP-N-ACETYLGLUCOSAMINE 2-EPIMERASE_N-ACETYLMANNOSAMINE KINASE"/>
    <property type="match status" value="1"/>
</dbReference>
<dbReference type="SUPFAM" id="SSF53067">
    <property type="entry name" value="Actin-like ATPase domain"/>
    <property type="match status" value="1"/>
</dbReference>
<sequence length="398" mass="41423">MEIETLSGSPRLLRNLNERAVLKRLLAEGPLTRMELEAFTGLSKPAMSELLRRLEAASLIRRDGEKAGSFGPKAGLWCIEPASAFVGGIDVSVHGIRAAVADVTGRTIAVSGRNCQPGERYDAQERLVAVIDDVARQAGISPLEIDQLVVGLPGIVDTESGNLRKGQQLPNWQGFHIPEALESVVGHRRVIIENDVNLVALEEMSAGAAQGVQSFILFWIGDGVGGAAVVGGKLLRGYTGMAGELGGTMVPDRMAAPGEMVRMALLEDLLGPASIERLVDEHGLEGDGSADAIAKAATGSGHAAFFADLSYRVAAGLTGAIGILDPEMVVLGGAIGHAAGRRLSRGVISILKTLPIALPQIVPSAVGVDSVRAGAVELALDHARERLFAGGSAARGQP</sequence>
<keyword evidence="3" id="KW-0418">Kinase</keyword>
<comment type="similarity">
    <text evidence="1">Belongs to the ROK (NagC/XylR) family.</text>
</comment>
<dbReference type="InterPro" id="IPR000835">
    <property type="entry name" value="HTH_MarR-typ"/>
</dbReference>
<protein>
    <submittedName>
        <fullName evidence="3">NBD/HSP70 family sugar kinase</fullName>
    </submittedName>
</protein>
<evidence type="ECO:0000313" key="3">
    <source>
        <dbReference type="EMBL" id="MET4634690.1"/>
    </source>
</evidence>
<dbReference type="CDD" id="cd00090">
    <property type="entry name" value="HTH_ARSR"/>
    <property type="match status" value="1"/>
</dbReference>
<dbReference type="Gene3D" id="3.30.420.40">
    <property type="match status" value="2"/>
</dbReference>
<dbReference type="InterPro" id="IPR011991">
    <property type="entry name" value="ArsR-like_HTH"/>
</dbReference>
<dbReference type="Proteomes" id="UP001549321">
    <property type="component" value="Unassembled WGS sequence"/>
</dbReference>
<organism evidence="3 4">
    <name type="scientific">Kaistia defluvii</name>
    <dbReference type="NCBI Taxonomy" id="410841"/>
    <lineage>
        <taxon>Bacteria</taxon>
        <taxon>Pseudomonadati</taxon>
        <taxon>Pseudomonadota</taxon>
        <taxon>Alphaproteobacteria</taxon>
        <taxon>Hyphomicrobiales</taxon>
        <taxon>Kaistiaceae</taxon>
        <taxon>Kaistia</taxon>
    </lineage>
</organism>
<dbReference type="InterPro" id="IPR043129">
    <property type="entry name" value="ATPase_NBD"/>
</dbReference>
<evidence type="ECO:0000256" key="1">
    <source>
        <dbReference type="ARBA" id="ARBA00006479"/>
    </source>
</evidence>
<dbReference type="Pfam" id="PF12802">
    <property type="entry name" value="MarR_2"/>
    <property type="match status" value="1"/>
</dbReference>
<comment type="caution">
    <text evidence="3">The sequence shown here is derived from an EMBL/GenBank/DDBJ whole genome shotgun (WGS) entry which is preliminary data.</text>
</comment>
<feature type="domain" description="HTH marR-type" evidence="2">
    <location>
        <begin position="24"/>
        <end position="62"/>
    </location>
</feature>
<name>A0ABV2R1Z1_9HYPH</name>
<evidence type="ECO:0000313" key="4">
    <source>
        <dbReference type="Proteomes" id="UP001549321"/>
    </source>
</evidence>
<reference evidence="3 4" key="1">
    <citation type="submission" date="2024-06" db="EMBL/GenBank/DDBJ databases">
        <title>Sorghum-associated microbial communities from plants grown in Nebraska, USA.</title>
        <authorList>
            <person name="Schachtman D."/>
        </authorList>
    </citation>
    <scope>NUCLEOTIDE SEQUENCE [LARGE SCALE GENOMIC DNA]</scope>
    <source>
        <strain evidence="3 4">3207</strain>
    </source>
</reference>